<protein>
    <submittedName>
        <fullName evidence="1">50S ribosomal L25 domain protein</fullName>
    </submittedName>
</protein>
<dbReference type="EMBL" id="NNRL01000157">
    <property type="protein sequence ID" value="OYR13782.1"/>
    <property type="molecule type" value="Genomic_DNA"/>
</dbReference>
<organism evidence="1 2">
    <name type="scientific">Brucella grignonensis</name>
    <dbReference type="NCBI Taxonomy" id="94627"/>
    <lineage>
        <taxon>Bacteria</taxon>
        <taxon>Pseudomonadati</taxon>
        <taxon>Pseudomonadota</taxon>
        <taxon>Alphaproteobacteria</taxon>
        <taxon>Hyphomicrobiales</taxon>
        <taxon>Brucellaceae</taxon>
        <taxon>Brucella/Ochrobactrum group</taxon>
        <taxon>Brucella</taxon>
    </lineage>
</organism>
<evidence type="ECO:0000313" key="2">
    <source>
        <dbReference type="Proteomes" id="UP000216478"/>
    </source>
</evidence>
<dbReference type="Proteomes" id="UP000216478">
    <property type="component" value="Unassembled WGS sequence"/>
</dbReference>
<dbReference type="AlphaFoldDB" id="A0A256FFX7"/>
<evidence type="ECO:0000313" key="1">
    <source>
        <dbReference type="EMBL" id="OYR13782.1"/>
    </source>
</evidence>
<gene>
    <name evidence="1" type="primary">rplY</name>
    <name evidence="1" type="ORF">CEV33_0580</name>
</gene>
<accession>A0A256FFX7</accession>
<keyword evidence="2" id="KW-1185">Reference proteome</keyword>
<name>A0A256FFX7_9HYPH</name>
<proteinExistence type="predicted"/>
<reference evidence="1 2" key="1">
    <citation type="submission" date="2017-07" db="EMBL/GenBank/DDBJ databases">
        <title>Phylogenetic study on the rhizospheric bacterium Ochrobactrum sp. A44.</title>
        <authorList>
            <person name="Krzyzanowska D.M."/>
            <person name="Ossowicki A."/>
            <person name="Rajewska M."/>
            <person name="Maciag T."/>
            <person name="Kaczynski Z."/>
            <person name="Czerwicka M."/>
            <person name="Jafra S."/>
        </authorList>
    </citation>
    <scope>NUCLEOTIDE SEQUENCE [LARGE SCALE GENOMIC DNA]</scope>
    <source>
        <strain evidence="1 2">OgA9a</strain>
    </source>
</reference>
<comment type="caution">
    <text evidence="1">The sequence shown here is derived from an EMBL/GenBank/DDBJ whole genome shotgun (WGS) entry which is preliminary data.</text>
</comment>
<sequence>MGYRPAIRVDTLGGNAEWGGPVFHNVKGVTGCFMLFAGA</sequence>